<dbReference type="PRINTS" id="PR00344">
    <property type="entry name" value="BCTRLSENSOR"/>
</dbReference>
<name>A0A8J6N4N9_9BACT</name>
<dbReference type="SUPFAM" id="SSF55874">
    <property type="entry name" value="ATPase domain of HSP90 chaperone/DNA topoisomerase II/histidine kinase"/>
    <property type="match status" value="1"/>
</dbReference>
<dbReference type="PANTHER" id="PTHR43047:SF72">
    <property type="entry name" value="OSMOSENSING HISTIDINE PROTEIN KINASE SLN1"/>
    <property type="match status" value="1"/>
</dbReference>
<comment type="catalytic activity">
    <reaction evidence="1">
        <text>ATP + protein L-histidine = ADP + protein N-phospho-L-histidine.</text>
        <dbReference type="EC" id="2.7.13.3"/>
    </reaction>
</comment>
<evidence type="ECO:0000256" key="1">
    <source>
        <dbReference type="ARBA" id="ARBA00000085"/>
    </source>
</evidence>
<sequence length="54" mass="5938">MFDKFYRTDSSNKAISGSGLGIHIVKNIVEAHNRTIWVKSEFGKGTTVTITLPA</sequence>
<evidence type="ECO:0000256" key="2">
    <source>
        <dbReference type="ARBA" id="ARBA00012438"/>
    </source>
</evidence>
<evidence type="ECO:0000313" key="7">
    <source>
        <dbReference type="Proteomes" id="UP000603545"/>
    </source>
</evidence>
<dbReference type="EMBL" id="JACNLL010000051">
    <property type="protein sequence ID" value="MBC8199400.1"/>
    <property type="molecule type" value="Genomic_DNA"/>
</dbReference>
<evidence type="ECO:0000259" key="5">
    <source>
        <dbReference type="PROSITE" id="PS50109"/>
    </source>
</evidence>
<dbReference type="PROSITE" id="PS50109">
    <property type="entry name" value="HIS_KIN"/>
    <property type="match status" value="1"/>
</dbReference>
<dbReference type="EC" id="2.7.13.3" evidence="2"/>
<proteinExistence type="predicted"/>
<dbReference type="Pfam" id="PF02518">
    <property type="entry name" value="HATPase_c"/>
    <property type="match status" value="1"/>
</dbReference>
<keyword evidence="4" id="KW-0418">Kinase</keyword>
<dbReference type="InterPro" id="IPR004358">
    <property type="entry name" value="Sig_transdc_His_kin-like_C"/>
</dbReference>
<protein>
    <recommendedName>
        <fullName evidence="2">histidine kinase</fullName>
        <ecNumber evidence="2">2.7.13.3</ecNumber>
    </recommendedName>
</protein>
<dbReference type="PANTHER" id="PTHR43047">
    <property type="entry name" value="TWO-COMPONENT HISTIDINE PROTEIN KINASE"/>
    <property type="match status" value="1"/>
</dbReference>
<evidence type="ECO:0000256" key="3">
    <source>
        <dbReference type="ARBA" id="ARBA00022679"/>
    </source>
</evidence>
<keyword evidence="3" id="KW-0808">Transferase</keyword>
<evidence type="ECO:0000256" key="4">
    <source>
        <dbReference type="ARBA" id="ARBA00022777"/>
    </source>
</evidence>
<dbReference type="InterPro" id="IPR036890">
    <property type="entry name" value="HATPase_C_sf"/>
</dbReference>
<reference evidence="6 7" key="1">
    <citation type="submission" date="2020-08" db="EMBL/GenBank/DDBJ databases">
        <title>Bridging the membrane lipid divide: bacteria of the FCB group superphylum have the potential to synthesize archaeal ether lipids.</title>
        <authorList>
            <person name="Villanueva L."/>
            <person name="Von Meijenfeldt F.A.B."/>
            <person name="Westbye A.B."/>
            <person name="Yadav S."/>
            <person name="Hopmans E.C."/>
            <person name="Dutilh B.E."/>
            <person name="Sinninghe Damste J.S."/>
        </authorList>
    </citation>
    <scope>NUCLEOTIDE SEQUENCE [LARGE SCALE GENOMIC DNA]</scope>
    <source>
        <strain evidence="6">NIOZ-UU82</strain>
    </source>
</reference>
<dbReference type="InterPro" id="IPR005467">
    <property type="entry name" value="His_kinase_dom"/>
</dbReference>
<accession>A0A8J6N4N9</accession>
<evidence type="ECO:0000313" key="6">
    <source>
        <dbReference type="EMBL" id="MBC8199400.1"/>
    </source>
</evidence>
<keyword evidence="6" id="KW-0067">ATP-binding</keyword>
<dbReference type="GO" id="GO:0005886">
    <property type="term" value="C:plasma membrane"/>
    <property type="evidence" value="ECO:0007669"/>
    <property type="project" value="TreeGrafter"/>
</dbReference>
<keyword evidence="6" id="KW-0547">Nucleotide-binding</keyword>
<dbReference type="GO" id="GO:0000155">
    <property type="term" value="F:phosphorelay sensor kinase activity"/>
    <property type="evidence" value="ECO:0007669"/>
    <property type="project" value="TreeGrafter"/>
</dbReference>
<dbReference type="Proteomes" id="UP000603545">
    <property type="component" value="Unassembled WGS sequence"/>
</dbReference>
<organism evidence="6 7">
    <name type="scientific">Candidatus Desulfaltia bathyphila</name>
    <dbReference type="NCBI Taxonomy" id="2841697"/>
    <lineage>
        <taxon>Bacteria</taxon>
        <taxon>Pseudomonadati</taxon>
        <taxon>Thermodesulfobacteriota</taxon>
        <taxon>Desulfobacteria</taxon>
        <taxon>Desulfobacterales</taxon>
        <taxon>Desulfobacterales incertae sedis</taxon>
        <taxon>Candidatus Desulfaltia</taxon>
    </lineage>
</organism>
<dbReference type="GO" id="GO:0009927">
    <property type="term" value="F:histidine phosphotransfer kinase activity"/>
    <property type="evidence" value="ECO:0007669"/>
    <property type="project" value="TreeGrafter"/>
</dbReference>
<dbReference type="InterPro" id="IPR003594">
    <property type="entry name" value="HATPase_dom"/>
</dbReference>
<gene>
    <name evidence="6" type="ORF">H8E80_05055</name>
</gene>
<dbReference type="AlphaFoldDB" id="A0A8J6N4N9"/>
<comment type="caution">
    <text evidence="6">The sequence shown here is derived from an EMBL/GenBank/DDBJ whole genome shotgun (WGS) entry which is preliminary data.</text>
</comment>
<dbReference type="GO" id="GO:0005524">
    <property type="term" value="F:ATP binding"/>
    <property type="evidence" value="ECO:0007669"/>
    <property type="project" value="UniProtKB-KW"/>
</dbReference>
<dbReference type="Gene3D" id="3.30.565.10">
    <property type="entry name" value="Histidine kinase-like ATPase, C-terminal domain"/>
    <property type="match status" value="1"/>
</dbReference>
<feature type="domain" description="Histidine kinase" evidence="5">
    <location>
        <begin position="1"/>
        <end position="54"/>
    </location>
</feature>